<evidence type="ECO:0000259" key="1">
    <source>
        <dbReference type="PROSITE" id="PS51340"/>
    </source>
</evidence>
<dbReference type="SUPFAM" id="SSF50800">
    <property type="entry name" value="PK beta-barrel domain-like"/>
    <property type="match status" value="1"/>
</dbReference>
<dbReference type="GO" id="GO:0003824">
    <property type="term" value="F:catalytic activity"/>
    <property type="evidence" value="ECO:0007669"/>
    <property type="project" value="InterPro"/>
</dbReference>
<dbReference type="GO" id="GO:0030151">
    <property type="term" value="F:molybdenum ion binding"/>
    <property type="evidence" value="ECO:0007669"/>
    <property type="project" value="InterPro"/>
</dbReference>
<dbReference type="InterPro" id="IPR052716">
    <property type="entry name" value="MOSC_domain"/>
</dbReference>
<dbReference type="InterPro" id="IPR005303">
    <property type="entry name" value="MOCOS_middle"/>
</dbReference>
<organism evidence="2 3">
    <name type="scientific">Paenibacillus rhizovicinus</name>
    <dbReference type="NCBI Taxonomy" id="2704463"/>
    <lineage>
        <taxon>Bacteria</taxon>
        <taxon>Bacillati</taxon>
        <taxon>Bacillota</taxon>
        <taxon>Bacilli</taxon>
        <taxon>Bacillales</taxon>
        <taxon>Paenibacillaceae</taxon>
        <taxon>Paenibacillus</taxon>
    </lineage>
</organism>
<accession>A0A6C0P861</accession>
<dbReference type="GO" id="GO:0030170">
    <property type="term" value="F:pyridoxal phosphate binding"/>
    <property type="evidence" value="ECO:0007669"/>
    <property type="project" value="InterPro"/>
</dbReference>
<dbReference type="InterPro" id="IPR011037">
    <property type="entry name" value="Pyrv_Knase-like_insert_dom_sf"/>
</dbReference>
<dbReference type="KEGG" id="prz:GZH47_30745"/>
<dbReference type="Pfam" id="PF03476">
    <property type="entry name" value="MOSC_N"/>
    <property type="match status" value="1"/>
</dbReference>
<reference evidence="2 3" key="1">
    <citation type="submission" date="2020-02" db="EMBL/GenBank/DDBJ databases">
        <title>Paenibacillus sp. nov., isolated from rhizosphere soil of tomato.</title>
        <authorList>
            <person name="Weon H.-Y."/>
            <person name="Lee S.A."/>
        </authorList>
    </citation>
    <scope>NUCLEOTIDE SEQUENCE [LARGE SCALE GENOMIC DNA]</scope>
    <source>
        <strain evidence="2 3">14171R-81</strain>
    </source>
</reference>
<sequence length="266" mass="29774">MHAHPRAIEWRKEFLQDTVKKIQIGQINAINRYPIKSLAGESLTSCAIEPYGLLGDRWGAFYDETKEGWSRFVTARNIPAMMSYQAKFMDGDIRVTSPDGREFGWDGQLLGDIQQLTETPIAMSRLKEPNPEDPRLMSVDAASILLVTDASLRQLEAQWGKDVDQRRFRGNFVVTLNADAPLEPEWIGSRLTIGDVRLQVDSLCERCVMITMDPDTLDKEPSLLKKVHQEFNTCLGAYASVISTGQIKIGDKVILESSATIAGQDN</sequence>
<protein>
    <submittedName>
        <fullName evidence="2">MOSC domain-containing protein</fullName>
    </submittedName>
</protein>
<feature type="domain" description="MOSC" evidence="1">
    <location>
        <begin position="113"/>
        <end position="256"/>
    </location>
</feature>
<keyword evidence="3" id="KW-1185">Reference proteome</keyword>
<dbReference type="Gene3D" id="2.40.33.20">
    <property type="entry name" value="PK beta-barrel domain-like"/>
    <property type="match status" value="1"/>
</dbReference>
<dbReference type="AlphaFoldDB" id="A0A6C0P861"/>
<gene>
    <name evidence="2" type="ORF">GZH47_30745</name>
</gene>
<dbReference type="PANTHER" id="PTHR36930">
    <property type="entry name" value="METAL-SULFUR CLUSTER BIOSYNTHESIS PROTEINS YUAD-RELATED"/>
    <property type="match status" value="1"/>
</dbReference>
<dbReference type="EMBL" id="CP048286">
    <property type="protein sequence ID" value="QHW34744.1"/>
    <property type="molecule type" value="Genomic_DNA"/>
</dbReference>
<dbReference type="PROSITE" id="PS51340">
    <property type="entry name" value="MOSC"/>
    <property type="match status" value="1"/>
</dbReference>
<evidence type="ECO:0000313" key="2">
    <source>
        <dbReference type="EMBL" id="QHW34744.1"/>
    </source>
</evidence>
<proteinExistence type="predicted"/>
<dbReference type="Pfam" id="PF03473">
    <property type="entry name" value="MOSC"/>
    <property type="match status" value="1"/>
</dbReference>
<dbReference type="InterPro" id="IPR005302">
    <property type="entry name" value="MoCF_Sase_C"/>
</dbReference>
<dbReference type="Proteomes" id="UP000479114">
    <property type="component" value="Chromosome"/>
</dbReference>
<name>A0A6C0P861_9BACL</name>
<dbReference type="PANTHER" id="PTHR36930:SF1">
    <property type="entry name" value="MOSC DOMAIN-CONTAINING PROTEIN"/>
    <property type="match status" value="1"/>
</dbReference>
<evidence type="ECO:0000313" key="3">
    <source>
        <dbReference type="Proteomes" id="UP000479114"/>
    </source>
</evidence>